<proteinExistence type="predicted"/>
<evidence type="ECO:0000259" key="5">
    <source>
        <dbReference type="Pfam" id="PF20806"/>
    </source>
</evidence>
<dbReference type="Proteomes" id="UP001497623">
    <property type="component" value="Unassembled WGS sequence"/>
</dbReference>
<dbReference type="SUPFAM" id="SSF69179">
    <property type="entry name" value="Integrin domains"/>
    <property type="match status" value="1"/>
</dbReference>
<comment type="caution">
    <text evidence="6">The sequence shown here is derived from an EMBL/GenBank/DDBJ whole genome shotgun (WGS) entry which is preliminary data.</text>
</comment>
<dbReference type="AlphaFoldDB" id="A0AAV2RH03"/>
<keyword evidence="4" id="KW-0325">Glycoprotein</keyword>
<evidence type="ECO:0000256" key="1">
    <source>
        <dbReference type="ARBA" id="ARBA00004479"/>
    </source>
</evidence>
<feature type="domain" description="Integrin alpha third immunoglobulin-like" evidence="5">
    <location>
        <begin position="6"/>
        <end position="189"/>
    </location>
</feature>
<keyword evidence="2" id="KW-0401">Integrin</keyword>
<reference evidence="6 7" key="1">
    <citation type="submission" date="2024-05" db="EMBL/GenBank/DDBJ databases">
        <authorList>
            <person name="Wallberg A."/>
        </authorList>
    </citation>
    <scope>NUCLEOTIDE SEQUENCE [LARGE SCALE GENOMIC DNA]</scope>
</reference>
<keyword evidence="7" id="KW-1185">Reference proteome</keyword>
<evidence type="ECO:0000256" key="2">
    <source>
        <dbReference type="ARBA" id="ARBA00023037"/>
    </source>
</evidence>
<dbReference type="Gene3D" id="2.60.40.1530">
    <property type="entry name" value="ntegrin, alpha v. Chain A, domain 4"/>
    <property type="match status" value="1"/>
</dbReference>
<dbReference type="InterPro" id="IPR048286">
    <property type="entry name" value="Integrin_alpha_Ig-like_3"/>
</dbReference>
<evidence type="ECO:0000313" key="6">
    <source>
        <dbReference type="EMBL" id="CAL4123389.1"/>
    </source>
</evidence>
<keyword evidence="3" id="KW-0472">Membrane</keyword>
<dbReference type="GO" id="GO:0016020">
    <property type="term" value="C:membrane"/>
    <property type="evidence" value="ECO:0007669"/>
    <property type="project" value="UniProtKB-SubCell"/>
</dbReference>
<protein>
    <recommendedName>
        <fullName evidence="5">Integrin alpha third immunoglobulin-like domain-containing protein</fullName>
    </recommendedName>
</protein>
<name>A0AAV2RH03_MEGNR</name>
<feature type="non-terminal residue" evidence="6">
    <location>
        <position position="206"/>
    </location>
</feature>
<dbReference type="GO" id="GO:0007157">
    <property type="term" value="P:heterophilic cell-cell adhesion via plasma membrane cell adhesion molecules"/>
    <property type="evidence" value="ECO:0007669"/>
    <property type="project" value="UniProtKB-ARBA"/>
</dbReference>
<dbReference type="InterPro" id="IPR032695">
    <property type="entry name" value="Integrin_dom_sf"/>
</dbReference>
<organism evidence="6 7">
    <name type="scientific">Meganyctiphanes norvegica</name>
    <name type="common">Northern krill</name>
    <name type="synonym">Thysanopoda norvegica</name>
    <dbReference type="NCBI Taxonomy" id="48144"/>
    <lineage>
        <taxon>Eukaryota</taxon>
        <taxon>Metazoa</taxon>
        <taxon>Ecdysozoa</taxon>
        <taxon>Arthropoda</taxon>
        <taxon>Crustacea</taxon>
        <taxon>Multicrustacea</taxon>
        <taxon>Malacostraca</taxon>
        <taxon>Eumalacostraca</taxon>
        <taxon>Eucarida</taxon>
        <taxon>Euphausiacea</taxon>
        <taxon>Euphausiidae</taxon>
        <taxon>Meganyctiphanes</taxon>
    </lineage>
</organism>
<dbReference type="GO" id="GO:0007229">
    <property type="term" value="P:integrin-mediated signaling pathway"/>
    <property type="evidence" value="ECO:0007669"/>
    <property type="project" value="UniProtKB-KW"/>
</dbReference>
<dbReference type="EMBL" id="CAXKWB010021718">
    <property type="protein sequence ID" value="CAL4123389.1"/>
    <property type="molecule type" value="Genomic_DNA"/>
</dbReference>
<accession>A0AAV2RH03</accession>
<comment type="subcellular location">
    <subcellularLocation>
        <location evidence="1">Membrane</location>
        <topology evidence="1">Single-pass type I membrane protein</topology>
    </subcellularLocation>
</comment>
<evidence type="ECO:0000256" key="3">
    <source>
        <dbReference type="ARBA" id="ARBA00023136"/>
    </source>
</evidence>
<sequence>MPADAKSFNELGPRILHEYTIFNPEQYEIYTTECIFSWPIKIKGQYWNYLTRAPTFTGVQSSQCEISGGEIDEFKIAEISGAQMLKDNSIEPEITFNPSSSSVIHSTRGKKTKSLDTWNEDIKWMTLTCKLGPLPSRGTAIITIKSHLVEATLTSLKLGIGIQEMWSTATCQATKLPLNAPPSGKLSEKTTETTIAYNYETPDSPS</sequence>
<evidence type="ECO:0000256" key="4">
    <source>
        <dbReference type="ARBA" id="ARBA00023180"/>
    </source>
</evidence>
<evidence type="ECO:0000313" key="7">
    <source>
        <dbReference type="Proteomes" id="UP001497623"/>
    </source>
</evidence>
<dbReference type="Pfam" id="PF20806">
    <property type="entry name" value="Integrin_A_Ig_3"/>
    <property type="match status" value="1"/>
</dbReference>
<gene>
    <name evidence="6" type="ORF">MNOR_LOCUS24045</name>
</gene>